<keyword evidence="6" id="KW-0560">Oxidoreductase</keyword>
<keyword evidence="4" id="KW-0641">Proline biosynthesis</keyword>
<evidence type="ECO:0000259" key="12">
    <source>
        <dbReference type="Pfam" id="PF00171"/>
    </source>
</evidence>
<dbReference type="Pfam" id="PF00171">
    <property type="entry name" value="Aldedh"/>
    <property type="match status" value="1"/>
</dbReference>
<evidence type="ECO:0000256" key="8">
    <source>
        <dbReference type="ARBA" id="ARBA00059423"/>
    </source>
</evidence>
<dbReference type="NCBIfam" id="TIGR00407">
    <property type="entry name" value="proA"/>
    <property type="match status" value="1"/>
</dbReference>
<comment type="pathway">
    <text evidence="1">Amino-acid biosynthesis; L-proline biosynthesis; L-glutamate 5-semialdehyde from L-glutamate: step 2/2.</text>
</comment>
<dbReference type="InterPro" id="IPR012134">
    <property type="entry name" value="Glu-5-SA_DH"/>
</dbReference>
<proteinExistence type="inferred from homology"/>
<dbReference type="Gene3D" id="3.40.605.10">
    <property type="entry name" value="Aldehyde Dehydrogenase, Chain A, domain 1"/>
    <property type="match status" value="1"/>
</dbReference>
<dbReference type="SUPFAM" id="SSF53720">
    <property type="entry name" value="ALDH-like"/>
    <property type="match status" value="1"/>
</dbReference>
<dbReference type="FunFam" id="3.40.309.10:FF:000006">
    <property type="entry name" value="Gamma-glutamyl phosphate reductase"/>
    <property type="match status" value="1"/>
</dbReference>
<dbReference type="NCBIfam" id="NF001221">
    <property type="entry name" value="PRK00197.1"/>
    <property type="match status" value="1"/>
</dbReference>
<reference evidence="13 14" key="1">
    <citation type="journal article" date="2019" name="Nat. Ecol. Evol.">
        <title>Megaphylogeny resolves global patterns of mushroom evolution.</title>
        <authorList>
            <person name="Varga T."/>
            <person name="Krizsan K."/>
            <person name="Foldi C."/>
            <person name="Dima B."/>
            <person name="Sanchez-Garcia M."/>
            <person name="Sanchez-Ramirez S."/>
            <person name="Szollosi G.J."/>
            <person name="Szarkandi J.G."/>
            <person name="Papp V."/>
            <person name="Albert L."/>
            <person name="Andreopoulos W."/>
            <person name="Angelini C."/>
            <person name="Antonin V."/>
            <person name="Barry K.W."/>
            <person name="Bougher N.L."/>
            <person name="Buchanan P."/>
            <person name="Buyck B."/>
            <person name="Bense V."/>
            <person name="Catcheside P."/>
            <person name="Chovatia M."/>
            <person name="Cooper J."/>
            <person name="Damon W."/>
            <person name="Desjardin D."/>
            <person name="Finy P."/>
            <person name="Geml J."/>
            <person name="Haridas S."/>
            <person name="Hughes K."/>
            <person name="Justo A."/>
            <person name="Karasinski D."/>
            <person name="Kautmanova I."/>
            <person name="Kiss B."/>
            <person name="Kocsube S."/>
            <person name="Kotiranta H."/>
            <person name="LaButti K.M."/>
            <person name="Lechner B.E."/>
            <person name="Liimatainen K."/>
            <person name="Lipzen A."/>
            <person name="Lukacs Z."/>
            <person name="Mihaltcheva S."/>
            <person name="Morgado L.N."/>
            <person name="Niskanen T."/>
            <person name="Noordeloos M.E."/>
            <person name="Ohm R.A."/>
            <person name="Ortiz-Santana B."/>
            <person name="Ovrebo C."/>
            <person name="Racz N."/>
            <person name="Riley R."/>
            <person name="Savchenko A."/>
            <person name="Shiryaev A."/>
            <person name="Soop K."/>
            <person name="Spirin V."/>
            <person name="Szebenyi C."/>
            <person name="Tomsovsky M."/>
            <person name="Tulloss R.E."/>
            <person name="Uehling J."/>
            <person name="Grigoriev I.V."/>
            <person name="Vagvolgyi C."/>
            <person name="Papp T."/>
            <person name="Martin F.M."/>
            <person name="Miettinen O."/>
            <person name="Hibbett D.S."/>
            <person name="Nagy L.G."/>
        </authorList>
    </citation>
    <scope>NUCLEOTIDE SEQUENCE [LARGE SCALE GENOMIC DNA]</scope>
    <source>
        <strain evidence="13 14">CBS 166.37</strain>
    </source>
</reference>
<dbReference type="Proteomes" id="UP000308652">
    <property type="component" value="Unassembled WGS sequence"/>
</dbReference>
<evidence type="ECO:0000256" key="10">
    <source>
        <dbReference type="ARBA" id="ARBA00075718"/>
    </source>
</evidence>
<dbReference type="InterPro" id="IPR016161">
    <property type="entry name" value="Ald_DH/histidinol_DH"/>
</dbReference>
<organism evidence="13 14">
    <name type="scientific">Crucibulum laeve</name>
    <dbReference type="NCBI Taxonomy" id="68775"/>
    <lineage>
        <taxon>Eukaryota</taxon>
        <taxon>Fungi</taxon>
        <taxon>Dikarya</taxon>
        <taxon>Basidiomycota</taxon>
        <taxon>Agaricomycotina</taxon>
        <taxon>Agaricomycetes</taxon>
        <taxon>Agaricomycetidae</taxon>
        <taxon>Agaricales</taxon>
        <taxon>Agaricineae</taxon>
        <taxon>Nidulariaceae</taxon>
        <taxon>Crucibulum</taxon>
    </lineage>
</organism>
<dbReference type="PANTHER" id="PTHR11063:SF8">
    <property type="entry name" value="DELTA-1-PYRROLINE-5-CARBOXYLATE SYNTHASE"/>
    <property type="match status" value="1"/>
</dbReference>
<gene>
    <name evidence="13" type="ORF">BDQ12DRAFT_681475</name>
</gene>
<evidence type="ECO:0000256" key="1">
    <source>
        <dbReference type="ARBA" id="ARBA00004985"/>
    </source>
</evidence>
<comment type="similarity">
    <text evidence="9">Belongs to the gamma-glutamyl phosphate reductase family.</text>
</comment>
<evidence type="ECO:0000256" key="4">
    <source>
        <dbReference type="ARBA" id="ARBA00022650"/>
    </source>
</evidence>
<dbReference type="EC" id="1.2.1.41" evidence="2"/>
<evidence type="ECO:0000313" key="13">
    <source>
        <dbReference type="EMBL" id="TFK39923.1"/>
    </source>
</evidence>
<dbReference type="InterPro" id="IPR000965">
    <property type="entry name" value="GPR_dom"/>
</dbReference>
<dbReference type="STRING" id="68775.A0A5C3M5B0"/>
<dbReference type="InterPro" id="IPR015590">
    <property type="entry name" value="Aldehyde_DH_dom"/>
</dbReference>
<sequence>MSSTSSEEIAKSAKAAFEASQLISSAERIKALHVIRSELEALKAEILAANHVDLEAAQVEVDAGRMSDSLLKRLDLAKGDKWDSMLQGILDVAELPDPTGTVTYATELDDGLELYRVSCPIGVLLVIFEARPEVVVNIATLAIKSGNAAILKGGKESNRTTLLLSKAISSGLSKTSLPDTYVQTIQTRAEVSSLLQLDQYIDLVIPRGSNSLVKNIQNNTRIPVMGHADGLCSVYLDETADAEKATRVVVDSKIDYPSACNSTENLIVHESLLKTVWPIVAKALLAANVRLLCDPPTLEALESLSPAPENLQSHVQHSDETSYSTEHLSLTLSIISLPSIQSAIKFINSHSSHHTDCIVTESDAAASVFCRGVDSAGTFVNASTRFADGFRYGFGTEVGISTGKIHARGPVGLEGLVIYKYMMRSKDSRGHVVGDFGTGKKQYKHSVIQAKTVPF</sequence>
<keyword evidence="14" id="KW-1185">Reference proteome</keyword>
<dbReference type="GO" id="GO:0050661">
    <property type="term" value="F:NADP binding"/>
    <property type="evidence" value="ECO:0007669"/>
    <property type="project" value="InterPro"/>
</dbReference>
<keyword evidence="5" id="KW-0521">NADP</keyword>
<dbReference type="HAMAP" id="MF_00412">
    <property type="entry name" value="ProA"/>
    <property type="match status" value="1"/>
</dbReference>
<dbReference type="CDD" id="cd07079">
    <property type="entry name" value="ALDH_F18-19_ProA-GPR"/>
    <property type="match status" value="1"/>
</dbReference>
<comment type="function">
    <text evidence="8">Catalyzes the NADPH dependent reduction of L-gamma-glutamyl 5-phosphate into L-glutamate 5-semialdehyde and phosphate. The product spontaneously undergoes cyclization to form 1-pyrroline-5-carboxylate.</text>
</comment>
<keyword evidence="3" id="KW-0028">Amino-acid biosynthesis</keyword>
<dbReference type="InterPro" id="IPR016163">
    <property type="entry name" value="Ald_DH_C"/>
</dbReference>
<dbReference type="Gene3D" id="3.40.309.10">
    <property type="entry name" value="Aldehyde Dehydrogenase, Chain A, domain 2"/>
    <property type="match status" value="1"/>
</dbReference>
<evidence type="ECO:0000256" key="11">
    <source>
        <dbReference type="ARBA" id="ARBA00077451"/>
    </source>
</evidence>
<feature type="domain" description="Aldehyde dehydrogenase" evidence="12">
    <location>
        <begin position="6"/>
        <end position="284"/>
    </location>
</feature>
<evidence type="ECO:0000256" key="2">
    <source>
        <dbReference type="ARBA" id="ARBA00013002"/>
    </source>
</evidence>
<protein>
    <recommendedName>
        <fullName evidence="2">glutamate-5-semialdehyde dehydrogenase</fullName>
        <ecNumber evidence="2">1.2.1.41</ecNumber>
    </recommendedName>
    <alternativeName>
        <fullName evidence="11">Glutamate-5-semialdehyde dehydrogenase</fullName>
    </alternativeName>
    <alternativeName>
        <fullName evidence="10">Glutamyl-gamma-semialdehyde dehydrogenase</fullName>
    </alternativeName>
</protein>
<evidence type="ECO:0000313" key="14">
    <source>
        <dbReference type="Proteomes" id="UP000308652"/>
    </source>
</evidence>
<dbReference type="OrthoDB" id="1934954at2759"/>
<dbReference type="InterPro" id="IPR016162">
    <property type="entry name" value="Ald_DH_N"/>
</dbReference>
<comment type="catalytic activity">
    <reaction evidence="7">
        <text>L-glutamate 5-semialdehyde + phosphate + NADP(+) = L-glutamyl 5-phosphate + NADPH + H(+)</text>
        <dbReference type="Rhea" id="RHEA:19541"/>
        <dbReference type="ChEBI" id="CHEBI:15378"/>
        <dbReference type="ChEBI" id="CHEBI:43474"/>
        <dbReference type="ChEBI" id="CHEBI:57783"/>
        <dbReference type="ChEBI" id="CHEBI:58066"/>
        <dbReference type="ChEBI" id="CHEBI:58274"/>
        <dbReference type="ChEBI" id="CHEBI:58349"/>
        <dbReference type="EC" id="1.2.1.41"/>
    </reaction>
</comment>
<evidence type="ECO:0000256" key="7">
    <source>
        <dbReference type="ARBA" id="ARBA00049024"/>
    </source>
</evidence>
<dbReference type="AlphaFoldDB" id="A0A5C3M5B0"/>
<evidence type="ECO:0000256" key="5">
    <source>
        <dbReference type="ARBA" id="ARBA00022857"/>
    </source>
</evidence>
<dbReference type="PIRSF" id="PIRSF000151">
    <property type="entry name" value="GPR"/>
    <property type="match status" value="1"/>
</dbReference>
<dbReference type="PANTHER" id="PTHR11063">
    <property type="entry name" value="GLUTAMATE SEMIALDEHYDE DEHYDROGENASE"/>
    <property type="match status" value="1"/>
</dbReference>
<evidence type="ECO:0000256" key="3">
    <source>
        <dbReference type="ARBA" id="ARBA00022605"/>
    </source>
</evidence>
<accession>A0A5C3M5B0</accession>
<name>A0A5C3M5B0_9AGAR</name>
<dbReference type="GO" id="GO:0004350">
    <property type="term" value="F:glutamate-5-semialdehyde dehydrogenase activity"/>
    <property type="evidence" value="ECO:0007669"/>
    <property type="project" value="UniProtKB-EC"/>
</dbReference>
<evidence type="ECO:0000256" key="6">
    <source>
        <dbReference type="ARBA" id="ARBA00023002"/>
    </source>
</evidence>
<dbReference type="GO" id="GO:0055129">
    <property type="term" value="P:L-proline biosynthetic process"/>
    <property type="evidence" value="ECO:0007669"/>
    <property type="project" value="UniProtKB-UniPathway"/>
</dbReference>
<dbReference type="UniPathway" id="UPA00098">
    <property type="reaction ID" value="UER00360"/>
</dbReference>
<evidence type="ECO:0000256" key="9">
    <source>
        <dbReference type="ARBA" id="ARBA00060997"/>
    </source>
</evidence>
<dbReference type="EMBL" id="ML213598">
    <property type="protein sequence ID" value="TFK39923.1"/>
    <property type="molecule type" value="Genomic_DNA"/>
</dbReference>